<dbReference type="EMBL" id="PDCK01000043">
    <property type="protein sequence ID" value="PRQ33224.1"/>
    <property type="molecule type" value="Genomic_DNA"/>
</dbReference>
<evidence type="ECO:0000313" key="2">
    <source>
        <dbReference type="EMBL" id="PRQ33224.1"/>
    </source>
</evidence>
<comment type="caution">
    <text evidence="2">The sequence shown here is derived from an EMBL/GenBank/DDBJ whole genome shotgun (WGS) entry which is preliminary data.</text>
</comment>
<evidence type="ECO:0000256" key="1">
    <source>
        <dbReference type="SAM" id="SignalP"/>
    </source>
</evidence>
<feature type="signal peptide" evidence="1">
    <location>
        <begin position="1"/>
        <end position="23"/>
    </location>
</feature>
<keyword evidence="3" id="KW-1185">Reference proteome</keyword>
<gene>
    <name evidence="2" type="ORF">RchiOBHm_Chr5g0055191</name>
</gene>
<reference evidence="2 3" key="1">
    <citation type="journal article" date="2018" name="Nat. Genet.">
        <title>The Rosa genome provides new insights in the design of modern roses.</title>
        <authorList>
            <person name="Bendahmane M."/>
        </authorList>
    </citation>
    <scope>NUCLEOTIDE SEQUENCE [LARGE SCALE GENOMIC DNA]</scope>
    <source>
        <strain evidence="3">cv. Old Blush</strain>
    </source>
</reference>
<keyword evidence="1" id="KW-0732">Signal</keyword>
<name>A0A2P6QGC6_ROSCH</name>
<dbReference type="AlphaFoldDB" id="A0A2P6QGC6"/>
<dbReference type="Proteomes" id="UP000238479">
    <property type="component" value="Chromosome 5"/>
</dbReference>
<feature type="chain" id="PRO_5015149669" evidence="1">
    <location>
        <begin position="24"/>
        <end position="69"/>
    </location>
</feature>
<evidence type="ECO:0000313" key="3">
    <source>
        <dbReference type="Proteomes" id="UP000238479"/>
    </source>
</evidence>
<dbReference type="Gramene" id="PRQ33224">
    <property type="protein sequence ID" value="PRQ33224"/>
    <property type="gene ID" value="RchiOBHm_Chr5g0055191"/>
</dbReference>
<proteinExistence type="predicted"/>
<organism evidence="2 3">
    <name type="scientific">Rosa chinensis</name>
    <name type="common">China rose</name>
    <dbReference type="NCBI Taxonomy" id="74649"/>
    <lineage>
        <taxon>Eukaryota</taxon>
        <taxon>Viridiplantae</taxon>
        <taxon>Streptophyta</taxon>
        <taxon>Embryophyta</taxon>
        <taxon>Tracheophyta</taxon>
        <taxon>Spermatophyta</taxon>
        <taxon>Magnoliopsida</taxon>
        <taxon>eudicotyledons</taxon>
        <taxon>Gunneridae</taxon>
        <taxon>Pentapetalae</taxon>
        <taxon>rosids</taxon>
        <taxon>fabids</taxon>
        <taxon>Rosales</taxon>
        <taxon>Rosaceae</taxon>
        <taxon>Rosoideae</taxon>
        <taxon>Rosoideae incertae sedis</taxon>
        <taxon>Rosa</taxon>
    </lineage>
</organism>
<protein>
    <submittedName>
        <fullName evidence="2">Uncharacterized protein</fullName>
    </submittedName>
</protein>
<accession>A0A2P6QGC6</accession>
<sequence length="69" mass="7624">MASSIHYDIRCVLLLHLATSSLSSSSSPSTSFRFRAFSNDEAKEAVKLQEKPSICTADKLHYVSVPNSY</sequence>